<comment type="caution">
    <text evidence="2">The sequence shown here is derived from an EMBL/GenBank/DDBJ whole genome shotgun (WGS) entry which is preliminary data.</text>
</comment>
<accession>A0A317YEW7</accession>
<feature type="region of interest" description="Disordered" evidence="1">
    <location>
        <begin position="81"/>
        <end position="108"/>
    </location>
</feature>
<dbReference type="Proteomes" id="UP000251960">
    <property type="component" value="Chromosome 1"/>
</dbReference>
<dbReference type="EMBL" id="NCVQ01000001">
    <property type="protein sequence ID" value="PWZ57110.1"/>
    <property type="molecule type" value="Genomic_DNA"/>
</dbReference>
<feature type="compositionally biased region" description="Polar residues" evidence="1">
    <location>
        <begin position="98"/>
        <end position="108"/>
    </location>
</feature>
<organism evidence="2">
    <name type="scientific">Zea mays</name>
    <name type="common">Maize</name>
    <dbReference type="NCBI Taxonomy" id="4577"/>
    <lineage>
        <taxon>Eukaryota</taxon>
        <taxon>Viridiplantae</taxon>
        <taxon>Streptophyta</taxon>
        <taxon>Embryophyta</taxon>
        <taxon>Tracheophyta</taxon>
        <taxon>Spermatophyta</taxon>
        <taxon>Magnoliopsida</taxon>
        <taxon>Liliopsida</taxon>
        <taxon>Poales</taxon>
        <taxon>Poaceae</taxon>
        <taxon>PACMAD clade</taxon>
        <taxon>Panicoideae</taxon>
        <taxon>Andropogonodae</taxon>
        <taxon>Andropogoneae</taxon>
        <taxon>Tripsacinae</taxon>
        <taxon>Zea</taxon>
    </lineage>
</organism>
<proteinExistence type="predicted"/>
<dbReference type="AlphaFoldDB" id="A0A317YEW7"/>
<gene>
    <name evidence="2" type="ORF">Zm00014a_002419</name>
</gene>
<evidence type="ECO:0000256" key="1">
    <source>
        <dbReference type="SAM" id="MobiDB-lite"/>
    </source>
</evidence>
<sequence length="108" mass="11234">MWCTVPVDQVLFLFPPFICISSGQGVGRDARGKPAGHPPNKTLIPCPDAGHGLSGSFGVCKNLEDLGLGALTLGELGVISHPSAEPQGEGAKEPSSWPPTATSFRVRL</sequence>
<reference evidence="2" key="1">
    <citation type="journal article" date="2018" name="Nat. Genet.">
        <title>Extensive intraspecific gene order and gene structural variations between Mo17 and other maize genomes.</title>
        <authorList>
            <person name="Sun S."/>
            <person name="Zhou Y."/>
            <person name="Chen J."/>
            <person name="Shi J."/>
            <person name="Zhao H."/>
            <person name="Zhao H."/>
            <person name="Song W."/>
            <person name="Zhang M."/>
            <person name="Cui Y."/>
            <person name="Dong X."/>
            <person name="Liu H."/>
            <person name="Ma X."/>
            <person name="Jiao Y."/>
            <person name="Wang B."/>
            <person name="Wei X."/>
            <person name="Stein J.C."/>
            <person name="Glaubitz J.C."/>
            <person name="Lu F."/>
            <person name="Yu G."/>
            <person name="Liang C."/>
            <person name="Fengler K."/>
            <person name="Li B."/>
            <person name="Rafalski A."/>
            <person name="Schnable P.S."/>
            <person name="Ware D.H."/>
            <person name="Buckler E.S."/>
            <person name="Lai J."/>
        </authorList>
    </citation>
    <scope>NUCLEOTIDE SEQUENCE [LARGE SCALE GENOMIC DNA]</scope>
    <source>
        <tissue evidence="2">Seedling</tissue>
    </source>
</reference>
<protein>
    <submittedName>
        <fullName evidence="2">Uncharacterized protein</fullName>
    </submittedName>
</protein>
<name>A0A317YEW7_MAIZE</name>
<evidence type="ECO:0000313" key="2">
    <source>
        <dbReference type="EMBL" id="PWZ57110.1"/>
    </source>
</evidence>